<dbReference type="RefSeq" id="WP_133038974.1">
    <property type="nucleotide sequence ID" value="NZ_BMXW01000034.1"/>
</dbReference>
<accession>A0A4V2RSD3</accession>
<dbReference type="InterPro" id="IPR036873">
    <property type="entry name" value="Rhodanese-like_dom_sf"/>
</dbReference>
<feature type="transmembrane region" description="Helical" evidence="1">
    <location>
        <begin position="12"/>
        <end position="30"/>
    </location>
</feature>
<dbReference type="SUPFAM" id="SSF52821">
    <property type="entry name" value="Rhodanese/Cell cycle control phosphatase"/>
    <property type="match status" value="1"/>
</dbReference>
<sequence>MQEYIEFFKAHPILSMAWVGLFIALLVTWFKGAVSKVKHVNPQEAVLMVNKQDAQMVDVRSKEDFRRGHIVNAVNIPMAEIKNNTNTHLEKLKDKPIILVCNAGMTSAQAGELLVKQGFEQVFSLKGGMGEWQSANLPVSKSKR</sequence>
<dbReference type="GO" id="GO:0016740">
    <property type="term" value="F:transferase activity"/>
    <property type="evidence" value="ECO:0007669"/>
    <property type="project" value="UniProtKB-KW"/>
</dbReference>
<dbReference type="AlphaFoldDB" id="A0A4V2RSD3"/>
<evidence type="ECO:0000313" key="4">
    <source>
        <dbReference type="Proteomes" id="UP000294832"/>
    </source>
</evidence>
<gene>
    <name evidence="3" type="ORF">EDC91_11294</name>
</gene>
<dbReference type="InterPro" id="IPR050229">
    <property type="entry name" value="GlpE_sulfurtransferase"/>
</dbReference>
<reference evidence="3 4" key="1">
    <citation type="submission" date="2019-03" db="EMBL/GenBank/DDBJ databases">
        <title>Freshwater and sediment microbial communities from various areas in North America, analyzing microbe dynamics in response to fracking.</title>
        <authorList>
            <person name="Lamendella R."/>
        </authorList>
    </citation>
    <scope>NUCLEOTIDE SEQUENCE [LARGE SCALE GENOMIC DNA]</scope>
    <source>
        <strain evidence="3 4">74A</strain>
    </source>
</reference>
<keyword evidence="1" id="KW-0472">Membrane</keyword>
<keyword evidence="1" id="KW-0812">Transmembrane</keyword>
<comment type="caution">
    <text evidence="3">The sequence shown here is derived from an EMBL/GenBank/DDBJ whole genome shotgun (WGS) entry which is preliminary data.</text>
</comment>
<keyword evidence="1" id="KW-1133">Transmembrane helix</keyword>
<dbReference type="Proteomes" id="UP000294832">
    <property type="component" value="Unassembled WGS sequence"/>
</dbReference>
<protein>
    <submittedName>
        <fullName evidence="3">Rhodanese-related sulfurtransferase</fullName>
    </submittedName>
</protein>
<dbReference type="Pfam" id="PF00581">
    <property type="entry name" value="Rhodanese"/>
    <property type="match status" value="1"/>
</dbReference>
<dbReference type="PROSITE" id="PS50206">
    <property type="entry name" value="RHODANESE_3"/>
    <property type="match status" value="1"/>
</dbReference>
<dbReference type="PANTHER" id="PTHR43031">
    <property type="entry name" value="FAD-DEPENDENT OXIDOREDUCTASE"/>
    <property type="match status" value="1"/>
</dbReference>
<organism evidence="3 4">
    <name type="scientific">Shewanella fodinae</name>
    <dbReference type="NCBI Taxonomy" id="552357"/>
    <lineage>
        <taxon>Bacteria</taxon>
        <taxon>Pseudomonadati</taxon>
        <taxon>Pseudomonadota</taxon>
        <taxon>Gammaproteobacteria</taxon>
        <taxon>Alteromonadales</taxon>
        <taxon>Shewanellaceae</taxon>
        <taxon>Shewanella</taxon>
    </lineage>
</organism>
<dbReference type="InterPro" id="IPR001763">
    <property type="entry name" value="Rhodanese-like_dom"/>
</dbReference>
<dbReference type="PANTHER" id="PTHR43031:SF18">
    <property type="entry name" value="RHODANESE-RELATED SULFURTRANSFERASES"/>
    <property type="match status" value="1"/>
</dbReference>
<dbReference type="Gene3D" id="3.40.250.10">
    <property type="entry name" value="Rhodanese-like domain"/>
    <property type="match status" value="1"/>
</dbReference>
<evidence type="ECO:0000256" key="1">
    <source>
        <dbReference type="SAM" id="Phobius"/>
    </source>
</evidence>
<keyword evidence="3" id="KW-0808">Transferase</keyword>
<proteinExistence type="predicted"/>
<dbReference type="OrthoDB" id="9808735at2"/>
<evidence type="ECO:0000313" key="3">
    <source>
        <dbReference type="EMBL" id="TCN84319.1"/>
    </source>
</evidence>
<name>A0A4V2RSD3_9GAMM</name>
<dbReference type="CDD" id="cd00158">
    <property type="entry name" value="RHOD"/>
    <property type="match status" value="1"/>
</dbReference>
<feature type="domain" description="Rhodanese" evidence="2">
    <location>
        <begin position="50"/>
        <end position="141"/>
    </location>
</feature>
<evidence type="ECO:0000259" key="2">
    <source>
        <dbReference type="PROSITE" id="PS50206"/>
    </source>
</evidence>
<keyword evidence="4" id="KW-1185">Reference proteome</keyword>
<dbReference type="SMART" id="SM00450">
    <property type="entry name" value="RHOD"/>
    <property type="match status" value="1"/>
</dbReference>
<dbReference type="EMBL" id="SLWF01000012">
    <property type="protein sequence ID" value="TCN84319.1"/>
    <property type="molecule type" value="Genomic_DNA"/>
</dbReference>